<evidence type="ECO:0000256" key="5">
    <source>
        <dbReference type="ARBA" id="ARBA00022723"/>
    </source>
</evidence>
<evidence type="ECO:0000256" key="9">
    <source>
        <dbReference type="ARBA" id="ARBA00022962"/>
    </source>
</evidence>
<name>A0A0G0WVR2_UNCKA</name>
<evidence type="ECO:0000256" key="15">
    <source>
        <dbReference type="ARBA" id="ARBA00083191"/>
    </source>
</evidence>
<dbReference type="GO" id="GO:0003883">
    <property type="term" value="F:CTP synthase activity"/>
    <property type="evidence" value="ECO:0007669"/>
    <property type="project" value="UniProtKB-EC"/>
</dbReference>
<dbReference type="GO" id="GO:0044210">
    <property type="term" value="P:'de novo' CTP biosynthetic process"/>
    <property type="evidence" value="ECO:0007669"/>
    <property type="project" value="UniProtKB-UniPathway"/>
</dbReference>
<dbReference type="InterPro" id="IPR017926">
    <property type="entry name" value="GATASE"/>
</dbReference>
<keyword evidence="10" id="KW-0665">Pyrimidine biosynthesis</keyword>
<reference evidence="18" key="1">
    <citation type="journal article" date="2015" name="Nature">
        <title>rRNA introns, odd ribosomes, and small enigmatic genomes across a large radiation of phyla.</title>
        <authorList>
            <person name="Brown C.T."/>
            <person name="Hug L.A."/>
            <person name="Thomas B.C."/>
            <person name="Sharon I."/>
            <person name="Castelle C.J."/>
            <person name="Singh A."/>
            <person name="Wilkins M.J."/>
            <person name="Williams K.H."/>
            <person name="Banfield J.F."/>
        </authorList>
    </citation>
    <scope>NUCLEOTIDE SEQUENCE [LARGE SCALE GENOMIC DNA]</scope>
</reference>
<evidence type="ECO:0000256" key="1">
    <source>
        <dbReference type="ARBA" id="ARBA00005171"/>
    </source>
</evidence>
<dbReference type="Proteomes" id="UP000034163">
    <property type="component" value="Unassembled WGS sequence"/>
</dbReference>
<evidence type="ECO:0000256" key="14">
    <source>
        <dbReference type="ARBA" id="ARBA00079941"/>
    </source>
</evidence>
<evidence type="ECO:0000256" key="10">
    <source>
        <dbReference type="ARBA" id="ARBA00022975"/>
    </source>
</evidence>
<dbReference type="GO" id="GO:0005829">
    <property type="term" value="C:cytosol"/>
    <property type="evidence" value="ECO:0007669"/>
    <property type="project" value="TreeGrafter"/>
</dbReference>
<dbReference type="NCBIfam" id="TIGR00337">
    <property type="entry name" value="PyrG"/>
    <property type="match status" value="1"/>
</dbReference>
<dbReference type="NCBIfam" id="NF003792">
    <property type="entry name" value="PRK05380.1"/>
    <property type="match status" value="1"/>
</dbReference>
<dbReference type="SUPFAM" id="SSF52317">
    <property type="entry name" value="Class I glutamine amidotransferase-like"/>
    <property type="match status" value="1"/>
</dbReference>
<dbReference type="Gene3D" id="3.40.50.880">
    <property type="match status" value="1"/>
</dbReference>
<dbReference type="InterPro" id="IPR029062">
    <property type="entry name" value="Class_I_gatase-like"/>
</dbReference>
<feature type="domain" description="Glutamine amidotransferase" evidence="16">
    <location>
        <begin position="313"/>
        <end position="553"/>
    </location>
</feature>
<keyword evidence="4" id="KW-0436">Ligase</keyword>
<dbReference type="UniPathway" id="UPA00159">
    <property type="reaction ID" value="UER00277"/>
</dbReference>
<keyword evidence="6" id="KW-0547">Nucleotide-binding</keyword>
<evidence type="ECO:0000256" key="4">
    <source>
        <dbReference type="ARBA" id="ARBA00022598"/>
    </source>
</evidence>
<evidence type="ECO:0000256" key="12">
    <source>
        <dbReference type="ARBA" id="ARBA00070745"/>
    </source>
</evidence>
<evidence type="ECO:0000256" key="13">
    <source>
        <dbReference type="ARBA" id="ARBA00075170"/>
    </source>
</evidence>
<dbReference type="Pfam" id="PF00117">
    <property type="entry name" value="GATase"/>
    <property type="match status" value="1"/>
</dbReference>
<dbReference type="PATRIC" id="fig|1619112.3.peg.513"/>
<dbReference type="GO" id="GO:0097268">
    <property type="term" value="C:cytoophidium"/>
    <property type="evidence" value="ECO:0007669"/>
    <property type="project" value="UniProtKB-ARBA"/>
</dbReference>
<evidence type="ECO:0000256" key="8">
    <source>
        <dbReference type="ARBA" id="ARBA00022842"/>
    </source>
</evidence>
<keyword evidence="9" id="KW-0315">Glutamine amidotransferase</keyword>
<keyword evidence="5" id="KW-0479">Metal-binding</keyword>
<protein>
    <recommendedName>
        <fullName evidence="12">CTP synthase</fullName>
        <ecNumber evidence="3">6.3.4.2</ecNumber>
    </recommendedName>
    <alternativeName>
        <fullName evidence="14">Cytidine 5'-triphosphate synthase</fullName>
    </alternativeName>
    <alternativeName>
        <fullName evidence="15">Cytidine triphosphate synthetase</fullName>
    </alternativeName>
    <alternativeName>
        <fullName evidence="13">UTP--ammonia ligase</fullName>
    </alternativeName>
</protein>
<evidence type="ECO:0000256" key="7">
    <source>
        <dbReference type="ARBA" id="ARBA00022840"/>
    </source>
</evidence>
<dbReference type="InterPro" id="IPR033828">
    <property type="entry name" value="GATase1_CTP_Synthase"/>
</dbReference>
<sequence length="572" mass="64922">MPAYKPQTKYVFVSGGVISGLGKGINTASISLLLKSAGYKVSAQKADMYLNLDAGTMNPLEHGEVFVTEDGLETDQDLGHYERFLNQDLYHHNYFTMGQVYYDVIARERSLEYAGKCVEGHIHIPQEIIKKIKSAAKKDESDIFIVEVGGTVGEYQNVMFFEAIRRMKQAEPDNVFLIHLVYLVVPPFLGEMKSKPAQNSIYDLYKLGLQPNFVICRSQNEIDTKRKKTISFNTGIREDHILSAPDVDSIYKIPLVLQDQKLDTLLLEEMKLKHKSADMKKWTAMTDKINKSKKDVRIAIAGKYFTSGAFALEDSYVCVIEAIKHAAWKKGLNPVIKWFDVERFEDPKEKALVEEELKEFDGIIVPQGWGSRAVEGKLKAVEWARTNKVPYLGLCFGMQMAVIEYARNVLGLNDANSEEVNPTTKDPVIHIMPNQKEYLEKKQYGGTIRLGAWPCKLDKNSILYKAYKNEGSERLNEETVEERHRHRYEFNNDYLKQLEKAGMVISGTSPDGKLVESIELPIDVHPFFVGTQFHPEYKSRPLAPHPIFVGFIEACIKQQKAVELSSKTSKAS</sequence>
<keyword evidence="7" id="KW-0067">ATP-binding</keyword>
<proteinExistence type="inferred from homology"/>
<comment type="catalytic activity">
    <reaction evidence="11">
        <text>UTP + L-glutamine + ATP + H2O = CTP + L-glutamate + ADP + phosphate + 2 H(+)</text>
        <dbReference type="Rhea" id="RHEA:26426"/>
        <dbReference type="ChEBI" id="CHEBI:15377"/>
        <dbReference type="ChEBI" id="CHEBI:15378"/>
        <dbReference type="ChEBI" id="CHEBI:29985"/>
        <dbReference type="ChEBI" id="CHEBI:30616"/>
        <dbReference type="ChEBI" id="CHEBI:37563"/>
        <dbReference type="ChEBI" id="CHEBI:43474"/>
        <dbReference type="ChEBI" id="CHEBI:46398"/>
        <dbReference type="ChEBI" id="CHEBI:58359"/>
        <dbReference type="ChEBI" id="CHEBI:456216"/>
        <dbReference type="EC" id="6.3.4.2"/>
    </reaction>
</comment>
<evidence type="ECO:0000259" key="17">
    <source>
        <dbReference type="Pfam" id="PF06418"/>
    </source>
</evidence>
<organism evidence="18">
    <name type="scientific">candidate division WWE3 bacterium GW2011_GWB1_41_6</name>
    <dbReference type="NCBI Taxonomy" id="1619112"/>
    <lineage>
        <taxon>Bacteria</taxon>
        <taxon>Katanobacteria</taxon>
    </lineage>
</organism>
<dbReference type="PROSITE" id="PS51273">
    <property type="entry name" value="GATASE_TYPE_1"/>
    <property type="match status" value="1"/>
</dbReference>
<dbReference type="FunFam" id="3.40.50.300:FF:000009">
    <property type="entry name" value="CTP synthase"/>
    <property type="match status" value="1"/>
</dbReference>
<dbReference type="Gene3D" id="3.40.50.300">
    <property type="entry name" value="P-loop containing nucleotide triphosphate hydrolases"/>
    <property type="match status" value="1"/>
</dbReference>
<dbReference type="EMBL" id="LCBS01000012">
    <property type="protein sequence ID" value="KKS16810.1"/>
    <property type="molecule type" value="Genomic_DNA"/>
</dbReference>
<feature type="domain" description="CTP synthase N-terminal" evidence="17">
    <location>
        <begin position="9"/>
        <end position="272"/>
    </location>
</feature>
<dbReference type="Pfam" id="PF06418">
    <property type="entry name" value="CTP_synth_N"/>
    <property type="match status" value="1"/>
</dbReference>
<dbReference type="AlphaFoldDB" id="A0A0G0WVR2"/>
<dbReference type="EC" id="6.3.4.2" evidence="3"/>
<dbReference type="PANTHER" id="PTHR11550">
    <property type="entry name" value="CTP SYNTHASE"/>
    <property type="match status" value="1"/>
</dbReference>
<evidence type="ECO:0000313" key="18">
    <source>
        <dbReference type="EMBL" id="KKS16810.1"/>
    </source>
</evidence>
<dbReference type="GO" id="GO:0019856">
    <property type="term" value="P:pyrimidine nucleobase biosynthetic process"/>
    <property type="evidence" value="ECO:0007669"/>
    <property type="project" value="TreeGrafter"/>
</dbReference>
<dbReference type="InterPro" id="IPR004468">
    <property type="entry name" value="CTP_synthase"/>
</dbReference>
<dbReference type="InterPro" id="IPR027417">
    <property type="entry name" value="P-loop_NTPase"/>
</dbReference>
<evidence type="ECO:0000259" key="16">
    <source>
        <dbReference type="Pfam" id="PF00117"/>
    </source>
</evidence>
<dbReference type="GO" id="GO:0046872">
    <property type="term" value="F:metal ion binding"/>
    <property type="evidence" value="ECO:0007669"/>
    <property type="project" value="UniProtKB-KW"/>
</dbReference>
<evidence type="ECO:0000256" key="2">
    <source>
        <dbReference type="ARBA" id="ARBA00007533"/>
    </source>
</evidence>
<keyword evidence="8" id="KW-0460">Magnesium</keyword>
<comment type="pathway">
    <text evidence="1">Pyrimidine metabolism; CTP biosynthesis via de novo pathway; CTP from UDP: step 2/2.</text>
</comment>
<comment type="similarity">
    <text evidence="2">Belongs to the CTP synthase family.</text>
</comment>
<gene>
    <name evidence="18" type="ORF">UU72_C0012G0004</name>
</gene>
<evidence type="ECO:0000256" key="11">
    <source>
        <dbReference type="ARBA" id="ARBA00047781"/>
    </source>
</evidence>
<dbReference type="CDD" id="cd01746">
    <property type="entry name" value="GATase1_CTP_Synthase"/>
    <property type="match status" value="1"/>
</dbReference>
<dbReference type="SUPFAM" id="SSF52540">
    <property type="entry name" value="P-loop containing nucleoside triphosphate hydrolases"/>
    <property type="match status" value="1"/>
</dbReference>
<dbReference type="GO" id="GO:0042802">
    <property type="term" value="F:identical protein binding"/>
    <property type="evidence" value="ECO:0007669"/>
    <property type="project" value="TreeGrafter"/>
</dbReference>
<dbReference type="GO" id="GO:0005524">
    <property type="term" value="F:ATP binding"/>
    <property type="evidence" value="ECO:0007669"/>
    <property type="project" value="UniProtKB-KW"/>
</dbReference>
<accession>A0A0G0WVR2</accession>
<dbReference type="FunFam" id="3.40.50.880:FF:000002">
    <property type="entry name" value="CTP synthase"/>
    <property type="match status" value="1"/>
</dbReference>
<dbReference type="PANTHER" id="PTHR11550:SF0">
    <property type="entry name" value="CTP SYNTHASE-RELATED"/>
    <property type="match status" value="1"/>
</dbReference>
<evidence type="ECO:0000256" key="6">
    <source>
        <dbReference type="ARBA" id="ARBA00022741"/>
    </source>
</evidence>
<dbReference type="InterPro" id="IPR017456">
    <property type="entry name" value="CTP_synthase_N"/>
</dbReference>
<evidence type="ECO:0000256" key="3">
    <source>
        <dbReference type="ARBA" id="ARBA00012291"/>
    </source>
</evidence>
<comment type="caution">
    <text evidence="18">The sequence shown here is derived from an EMBL/GenBank/DDBJ whole genome shotgun (WGS) entry which is preliminary data.</text>
</comment>